<keyword evidence="5 11" id="KW-0812">Transmembrane</keyword>
<evidence type="ECO:0000256" key="8">
    <source>
        <dbReference type="ARBA" id="ARBA00023077"/>
    </source>
</evidence>
<dbReference type="GO" id="GO:0009279">
    <property type="term" value="C:cell outer membrane"/>
    <property type="evidence" value="ECO:0007669"/>
    <property type="project" value="UniProtKB-SubCell"/>
</dbReference>
<keyword evidence="3 11" id="KW-1134">Transmembrane beta strand</keyword>
<comment type="caution">
    <text evidence="17">The sequence shown here is derived from an EMBL/GenBank/DDBJ whole genome shotgun (WGS) entry which is preliminary data.</text>
</comment>
<evidence type="ECO:0000256" key="6">
    <source>
        <dbReference type="ARBA" id="ARBA00023004"/>
    </source>
</evidence>
<dbReference type="InterPro" id="IPR039426">
    <property type="entry name" value="TonB-dep_rcpt-like"/>
</dbReference>
<keyword evidence="18" id="KW-1185">Reference proteome</keyword>
<evidence type="ECO:0000256" key="11">
    <source>
        <dbReference type="PROSITE-ProRule" id="PRU01360"/>
    </source>
</evidence>
<dbReference type="PANTHER" id="PTHR32552">
    <property type="entry name" value="FERRICHROME IRON RECEPTOR-RELATED"/>
    <property type="match status" value="1"/>
</dbReference>
<keyword evidence="14" id="KW-0732">Signal</keyword>
<dbReference type="SUPFAM" id="SSF56935">
    <property type="entry name" value="Porins"/>
    <property type="match status" value="1"/>
</dbReference>
<evidence type="ECO:0000259" key="15">
    <source>
        <dbReference type="Pfam" id="PF00593"/>
    </source>
</evidence>
<dbReference type="Pfam" id="PF00593">
    <property type="entry name" value="TonB_dep_Rec_b-barrel"/>
    <property type="match status" value="1"/>
</dbReference>
<feature type="compositionally biased region" description="Low complexity" evidence="13">
    <location>
        <begin position="46"/>
        <end position="58"/>
    </location>
</feature>
<keyword evidence="2 11" id="KW-0813">Transport</keyword>
<evidence type="ECO:0000256" key="1">
    <source>
        <dbReference type="ARBA" id="ARBA00004571"/>
    </source>
</evidence>
<keyword evidence="17" id="KW-0675">Receptor</keyword>
<evidence type="ECO:0000256" key="13">
    <source>
        <dbReference type="SAM" id="MobiDB-lite"/>
    </source>
</evidence>
<keyword evidence="4" id="KW-0410">Iron transport</keyword>
<keyword evidence="6" id="KW-0408">Iron</keyword>
<proteinExistence type="inferred from homology"/>
<dbReference type="GO" id="GO:0006826">
    <property type="term" value="P:iron ion transport"/>
    <property type="evidence" value="ECO:0007669"/>
    <property type="project" value="UniProtKB-KW"/>
</dbReference>
<dbReference type="EMBL" id="VOQQ01000001">
    <property type="protein sequence ID" value="TXC63968.1"/>
    <property type="molecule type" value="Genomic_DNA"/>
</dbReference>
<evidence type="ECO:0000313" key="18">
    <source>
        <dbReference type="Proteomes" id="UP000321249"/>
    </source>
</evidence>
<evidence type="ECO:0000256" key="2">
    <source>
        <dbReference type="ARBA" id="ARBA00022448"/>
    </source>
</evidence>
<feature type="domain" description="TonB-dependent receptor plug" evidence="16">
    <location>
        <begin position="75"/>
        <end position="186"/>
    </location>
</feature>
<evidence type="ECO:0000256" key="12">
    <source>
        <dbReference type="RuleBase" id="RU003357"/>
    </source>
</evidence>
<dbReference type="Gene3D" id="2.40.170.20">
    <property type="entry name" value="TonB-dependent receptor, beta-barrel domain"/>
    <property type="match status" value="2"/>
</dbReference>
<keyword evidence="8 12" id="KW-0798">TonB box</keyword>
<feature type="chain" id="PRO_5022699048" evidence="14">
    <location>
        <begin position="28"/>
        <end position="819"/>
    </location>
</feature>
<evidence type="ECO:0000256" key="10">
    <source>
        <dbReference type="ARBA" id="ARBA00023237"/>
    </source>
</evidence>
<dbReference type="PANTHER" id="PTHR32552:SF81">
    <property type="entry name" value="TONB-DEPENDENT OUTER MEMBRANE RECEPTOR"/>
    <property type="match status" value="1"/>
</dbReference>
<dbReference type="InterPro" id="IPR012910">
    <property type="entry name" value="Plug_dom"/>
</dbReference>
<keyword evidence="9 11" id="KW-0472">Membrane</keyword>
<feature type="region of interest" description="Disordered" evidence="13">
    <location>
        <begin position="34"/>
        <end position="58"/>
    </location>
</feature>
<evidence type="ECO:0000256" key="3">
    <source>
        <dbReference type="ARBA" id="ARBA00022452"/>
    </source>
</evidence>
<keyword evidence="10 11" id="KW-0998">Cell outer membrane</keyword>
<evidence type="ECO:0000256" key="9">
    <source>
        <dbReference type="ARBA" id="ARBA00023136"/>
    </source>
</evidence>
<gene>
    <name evidence="17" type="ORF">FRZ32_10040</name>
</gene>
<dbReference type="RefSeq" id="WP_147043374.1">
    <property type="nucleotide sequence ID" value="NZ_BAABIR010000001.1"/>
</dbReference>
<evidence type="ECO:0000313" key="17">
    <source>
        <dbReference type="EMBL" id="TXC63968.1"/>
    </source>
</evidence>
<dbReference type="Pfam" id="PF07715">
    <property type="entry name" value="Plug"/>
    <property type="match status" value="1"/>
</dbReference>
<keyword evidence="7" id="KW-0406">Ion transport</keyword>
<comment type="similarity">
    <text evidence="11 12">Belongs to the TonB-dependent receptor family.</text>
</comment>
<reference evidence="17 18" key="1">
    <citation type="journal article" date="2015" name="J. Microbiol.">
        <title>Sphingosinicella ginsenosidimutans sp. nov., with ginsenoside converting activity.</title>
        <authorList>
            <person name="Kim J.K."/>
            <person name="Kang M.S."/>
            <person name="Park S.C."/>
            <person name="Kim K.M."/>
            <person name="Choi K."/>
            <person name="Yoon M.H."/>
            <person name="Im W.T."/>
        </authorList>
    </citation>
    <scope>NUCLEOTIDE SEQUENCE [LARGE SCALE GENOMIC DNA]</scope>
    <source>
        <strain evidence="17 18">BS-11</strain>
    </source>
</reference>
<evidence type="ECO:0000259" key="16">
    <source>
        <dbReference type="Pfam" id="PF07715"/>
    </source>
</evidence>
<feature type="signal peptide" evidence="14">
    <location>
        <begin position="1"/>
        <end position="27"/>
    </location>
</feature>
<dbReference type="AlphaFoldDB" id="A0A5C6TW69"/>
<sequence>MRYHHLLRRQLLLGGALLAFAPAGVHAQAAADMPAVTAEPTEGTGAPASAAPADDSSAQSLGEVIVTATRRETNLQDTPVAVSVLDPQSVADRHVQALYDLADGAVPSLRVATFEARQSALTIGIRGIVPFDQNQTARDSGVGVYLDGVYLGRSQGLNAALFDVERIEVLRGPQGTLFGRNTEGGALSIVTRQPTGEFGLRANAGIGNYGSYSGQVHVDLPAVANVAVKLDAVVQHQDPTVLNPLAGQTGWNFYHRVGGRVQARWTPFQGFTADFSYDQSKDENTPNYSQLVNYNPQGRVVGVYDPTTNRLVAPGSPAGAPACTACIAPLSPLVVVSGDHRMRVADIGVPQQPSVDRTHGTSANLRYQISPAIELRSITAWRGVTTDQWDNSGGAHRTIFAPNANFSRYSLSHLDQSQFSQEFQAVGSFSHIDYVLGLYYFNEHARERAATPSSNRWNADGTGYTINSETVPGTITSANQGWDPADWFVQRDSNARARSYAAYGQATWTPPGLDLLHLTVGGRYTDDRRDGTLTFVNGQPAAFEFHFRGNRFDPMATIAADVAPGVNLYARYATGYRAGGANDRSQTFTAFGPEVVKSYEIGAKLDLLDRRVRLNLAGYMMDRTGTQTDFDNVDTDPNSPTFNLHTEETRNAPGTSRIRGLEADFTARITQNLTIGASYAYTYTHVPATPNPFLGNIPFQVFVVYTPRNAATGSIDWSSPLGFADASLRIHLDANYADPQYSFQNEAVKTDSSFVVNGRIALADVAMGNGARMTFSLWSRNLLNETHIYRRSAANAAILGDYANFNPPRTYGIEASVAF</sequence>
<feature type="domain" description="TonB-dependent receptor-like beta-barrel" evidence="15">
    <location>
        <begin position="357"/>
        <end position="761"/>
    </location>
</feature>
<dbReference type="Proteomes" id="UP000321249">
    <property type="component" value="Unassembled WGS sequence"/>
</dbReference>
<protein>
    <submittedName>
        <fullName evidence="17">TonB-dependent receptor</fullName>
    </submittedName>
</protein>
<dbReference type="InterPro" id="IPR036942">
    <property type="entry name" value="Beta-barrel_TonB_sf"/>
</dbReference>
<dbReference type="PROSITE" id="PS52016">
    <property type="entry name" value="TONB_DEPENDENT_REC_3"/>
    <property type="match status" value="1"/>
</dbReference>
<evidence type="ECO:0000256" key="4">
    <source>
        <dbReference type="ARBA" id="ARBA00022496"/>
    </source>
</evidence>
<accession>A0A5C6TW69</accession>
<comment type="subcellular location">
    <subcellularLocation>
        <location evidence="1 11">Cell outer membrane</location>
        <topology evidence="1 11">Multi-pass membrane protein</topology>
    </subcellularLocation>
</comment>
<dbReference type="InterPro" id="IPR000531">
    <property type="entry name" value="Beta-barrel_TonB"/>
</dbReference>
<organism evidence="17 18">
    <name type="scientific">Allosphingosinicella ginsenosidimutans</name>
    <dbReference type="NCBI Taxonomy" id="1176539"/>
    <lineage>
        <taxon>Bacteria</taxon>
        <taxon>Pseudomonadati</taxon>
        <taxon>Pseudomonadota</taxon>
        <taxon>Alphaproteobacteria</taxon>
        <taxon>Sphingomonadales</taxon>
        <taxon>Sphingomonadaceae</taxon>
        <taxon>Allosphingosinicella</taxon>
    </lineage>
</organism>
<name>A0A5C6TW69_9SPHN</name>
<evidence type="ECO:0000256" key="7">
    <source>
        <dbReference type="ARBA" id="ARBA00023065"/>
    </source>
</evidence>
<evidence type="ECO:0000256" key="14">
    <source>
        <dbReference type="SAM" id="SignalP"/>
    </source>
</evidence>
<evidence type="ECO:0000256" key="5">
    <source>
        <dbReference type="ARBA" id="ARBA00022692"/>
    </source>
</evidence>
<dbReference type="OrthoDB" id="7455914at2"/>